<dbReference type="InterPro" id="IPR004472">
    <property type="entry name" value="DTB_synth_BioD"/>
</dbReference>
<keyword evidence="3" id="KW-1185">Reference proteome</keyword>
<keyword evidence="1" id="KW-0547">Nucleotide-binding</keyword>
<feature type="binding site" evidence="1">
    <location>
        <position position="50"/>
    </location>
    <ligand>
        <name>Mg(2+)</name>
        <dbReference type="ChEBI" id="CHEBI:18420"/>
    </ligand>
</feature>
<dbReference type="PANTHER" id="PTHR43210:SF5">
    <property type="entry name" value="DETHIOBIOTIN SYNTHETASE"/>
    <property type="match status" value="1"/>
</dbReference>
<feature type="binding site" evidence="1">
    <location>
        <begin position="173"/>
        <end position="174"/>
    </location>
    <ligand>
        <name>ATP</name>
        <dbReference type="ChEBI" id="CHEBI:30616"/>
    </ligand>
</feature>
<feature type="binding site" evidence="1">
    <location>
        <position position="113"/>
    </location>
    <ligand>
        <name>Mg(2+)</name>
        <dbReference type="ChEBI" id="CHEBI:18420"/>
    </ligand>
</feature>
<evidence type="ECO:0000313" key="2">
    <source>
        <dbReference type="EMBL" id="NDY43085.1"/>
    </source>
</evidence>
<comment type="pathway">
    <text evidence="1">Cofactor biosynthesis; biotin biosynthesis; biotin from 7,8-diaminononanoate: step 1/2.</text>
</comment>
<proteinExistence type="inferred from homology"/>
<dbReference type="Proteomes" id="UP000469346">
    <property type="component" value="Unassembled WGS sequence"/>
</dbReference>
<evidence type="ECO:0000313" key="3">
    <source>
        <dbReference type="Proteomes" id="UP000469346"/>
    </source>
</evidence>
<comment type="subunit">
    <text evidence="1">Homodimer.</text>
</comment>
<dbReference type="GO" id="GO:0000287">
    <property type="term" value="F:magnesium ion binding"/>
    <property type="evidence" value="ECO:0007669"/>
    <property type="project" value="UniProtKB-UniRule"/>
</dbReference>
<dbReference type="GO" id="GO:0005829">
    <property type="term" value="C:cytosol"/>
    <property type="evidence" value="ECO:0007669"/>
    <property type="project" value="TreeGrafter"/>
</dbReference>
<comment type="catalytic activity">
    <reaction evidence="1">
        <text>(7R,8S)-7,8-diammoniononanoate + CO2 + ATP = (4R,5S)-dethiobiotin + ADP + phosphate + 3 H(+)</text>
        <dbReference type="Rhea" id="RHEA:15805"/>
        <dbReference type="ChEBI" id="CHEBI:15378"/>
        <dbReference type="ChEBI" id="CHEBI:16526"/>
        <dbReference type="ChEBI" id="CHEBI:30616"/>
        <dbReference type="ChEBI" id="CHEBI:43474"/>
        <dbReference type="ChEBI" id="CHEBI:149469"/>
        <dbReference type="ChEBI" id="CHEBI:149473"/>
        <dbReference type="ChEBI" id="CHEBI:456216"/>
        <dbReference type="EC" id="6.3.3.3"/>
    </reaction>
</comment>
<dbReference type="GO" id="GO:0009102">
    <property type="term" value="P:biotin biosynthetic process"/>
    <property type="evidence" value="ECO:0007669"/>
    <property type="project" value="UniProtKB-UniRule"/>
</dbReference>
<dbReference type="SUPFAM" id="SSF52540">
    <property type="entry name" value="P-loop containing nucleoside triphosphate hydrolases"/>
    <property type="match status" value="1"/>
</dbReference>
<protein>
    <recommendedName>
        <fullName evidence="1">ATP-dependent dethiobiotin synthetase BioD</fullName>
        <ecNumber evidence="1">6.3.3.3</ecNumber>
    </recommendedName>
    <alternativeName>
        <fullName evidence="1">DTB synthetase</fullName>
        <shortName evidence="1">DTBS</shortName>
    </alternativeName>
    <alternativeName>
        <fullName evidence="1">Dethiobiotin synthase</fullName>
    </alternativeName>
</protein>
<name>A0A6N9TP96_DISTH</name>
<sequence>MDTVILFVTGTDTDVGKTFVCGLLARGLAAGGLRVAVQKWVSTGGTVPADVAAAARAAGLPEPGAGSDAAPCVFSLPASPHLAAEAEGRAIDPGRLLEATRRLSARADVVILEGVGGALVPLTRSLLLADLAAELAPTTLVVARSGLGTLNHSLLTLEALARRGIPVAGLILNDQGGEDPVVSADNRRTLAALGGVAVFGPIPRVARPEAAATAAAPLVRAVRDLVEAERA</sequence>
<comment type="similarity">
    <text evidence="1">Belongs to the dethiobiotin synthetase family.</text>
</comment>
<reference evidence="2 3" key="1">
    <citation type="submission" date="2020-02" db="EMBL/GenBank/DDBJ databases">
        <title>Comparative genomics of sulfur disproportionating microorganisms.</title>
        <authorList>
            <person name="Ward L.M."/>
            <person name="Bertran E."/>
            <person name="Johnston D.T."/>
        </authorList>
    </citation>
    <scope>NUCLEOTIDE SEQUENCE [LARGE SCALE GENOMIC DNA]</scope>
    <source>
        <strain evidence="2 3">DSM 100025</strain>
    </source>
</reference>
<feature type="active site" evidence="1">
    <location>
        <position position="39"/>
    </location>
</feature>
<feature type="binding site" evidence="1">
    <location>
        <position position="43"/>
    </location>
    <ligand>
        <name>substrate</name>
    </ligand>
</feature>
<dbReference type="EC" id="6.3.3.3" evidence="1"/>
<feature type="binding site" evidence="1">
    <location>
        <begin position="113"/>
        <end position="116"/>
    </location>
    <ligand>
        <name>ATP</name>
        <dbReference type="ChEBI" id="CHEBI:30616"/>
    </ligand>
</feature>
<feature type="binding site" evidence="1">
    <location>
        <position position="18"/>
    </location>
    <ligand>
        <name>Mg(2+)</name>
        <dbReference type="ChEBI" id="CHEBI:18420"/>
    </ligand>
</feature>
<dbReference type="HAMAP" id="MF_00336">
    <property type="entry name" value="BioD"/>
    <property type="match status" value="1"/>
</dbReference>
<keyword evidence="1" id="KW-0963">Cytoplasm</keyword>
<dbReference type="PIRSF" id="PIRSF006755">
    <property type="entry name" value="DTB_synth"/>
    <property type="match status" value="1"/>
</dbReference>
<gene>
    <name evidence="1 2" type="primary">bioD</name>
    <name evidence="2" type="ORF">G3N55_09555</name>
</gene>
<dbReference type="Gene3D" id="3.40.50.300">
    <property type="entry name" value="P-loop containing nucleotide triphosphate hydrolases"/>
    <property type="match status" value="1"/>
</dbReference>
<feature type="binding site" evidence="1">
    <location>
        <position position="50"/>
    </location>
    <ligand>
        <name>ATP</name>
        <dbReference type="ChEBI" id="CHEBI:30616"/>
    </ligand>
</feature>
<keyword evidence="1" id="KW-0479">Metal-binding</keyword>
<dbReference type="EMBL" id="JAAGRR010000119">
    <property type="protein sequence ID" value="NDY43085.1"/>
    <property type="molecule type" value="Genomic_DNA"/>
</dbReference>
<keyword evidence="1" id="KW-0067">ATP-binding</keyword>
<comment type="caution">
    <text evidence="1">Lacks conserved residue(s) required for the propagation of feature annotation.</text>
</comment>
<dbReference type="PANTHER" id="PTHR43210">
    <property type="entry name" value="DETHIOBIOTIN SYNTHETASE"/>
    <property type="match status" value="1"/>
</dbReference>
<dbReference type="CDD" id="cd03109">
    <property type="entry name" value="DTBS"/>
    <property type="match status" value="1"/>
</dbReference>
<comment type="subcellular location">
    <subcellularLocation>
        <location evidence="1">Cytoplasm</location>
    </subcellularLocation>
</comment>
<dbReference type="Pfam" id="PF13500">
    <property type="entry name" value="AAA_26"/>
    <property type="match status" value="1"/>
</dbReference>
<dbReference type="NCBIfam" id="TIGR00347">
    <property type="entry name" value="bioD"/>
    <property type="match status" value="1"/>
</dbReference>
<comment type="caution">
    <text evidence="2">The sequence shown here is derived from an EMBL/GenBank/DDBJ whole genome shotgun (WGS) entry which is preliminary data.</text>
</comment>
<dbReference type="GO" id="GO:0004141">
    <property type="term" value="F:dethiobiotin synthase activity"/>
    <property type="evidence" value="ECO:0007669"/>
    <property type="project" value="UniProtKB-UniRule"/>
</dbReference>
<evidence type="ECO:0000256" key="1">
    <source>
        <dbReference type="HAMAP-Rule" id="MF_00336"/>
    </source>
</evidence>
<comment type="function">
    <text evidence="1">Catalyzes a mechanistically unusual reaction, the ATP-dependent insertion of CO2 between the N7 and N8 nitrogen atoms of 7,8-diaminopelargonic acid (DAPA, also called 7,8-diammoniononanoate) to form a ureido ring.</text>
</comment>
<keyword evidence="1" id="KW-0093">Biotin biosynthesis</keyword>
<keyword evidence="1 2" id="KW-0436">Ligase</keyword>
<organism evidence="2 3">
    <name type="scientific">Dissulfurirhabdus thermomarina</name>
    <dbReference type="NCBI Taxonomy" id="1765737"/>
    <lineage>
        <taxon>Bacteria</taxon>
        <taxon>Deltaproteobacteria</taxon>
        <taxon>Dissulfurirhabdaceae</taxon>
        <taxon>Dissulfurirhabdus</taxon>
    </lineage>
</organism>
<feature type="binding site" evidence="1">
    <location>
        <begin position="203"/>
        <end position="205"/>
    </location>
    <ligand>
        <name>ATP</name>
        <dbReference type="ChEBI" id="CHEBI:30616"/>
    </ligand>
</feature>
<feature type="binding site" evidence="1">
    <location>
        <begin position="14"/>
        <end position="19"/>
    </location>
    <ligand>
        <name>ATP</name>
        <dbReference type="ChEBI" id="CHEBI:30616"/>
    </ligand>
</feature>
<dbReference type="AlphaFoldDB" id="A0A6N9TP96"/>
<dbReference type="RefSeq" id="WP_169755375.1">
    <property type="nucleotide sequence ID" value="NZ_JAAGRR010000119.1"/>
</dbReference>
<comment type="cofactor">
    <cofactor evidence="1">
        <name>Mg(2+)</name>
        <dbReference type="ChEBI" id="CHEBI:18420"/>
    </cofactor>
</comment>
<dbReference type="InterPro" id="IPR027417">
    <property type="entry name" value="P-loop_NTPase"/>
</dbReference>
<dbReference type="GO" id="GO:0005524">
    <property type="term" value="F:ATP binding"/>
    <property type="evidence" value="ECO:0007669"/>
    <property type="project" value="UniProtKB-UniRule"/>
</dbReference>
<accession>A0A6N9TP96</accession>
<dbReference type="UniPathway" id="UPA00078">
    <property type="reaction ID" value="UER00161"/>
</dbReference>
<keyword evidence="1" id="KW-0460">Magnesium</keyword>